<dbReference type="EMBL" id="BARV01031300">
    <property type="protein sequence ID" value="GAI36121.1"/>
    <property type="molecule type" value="Genomic_DNA"/>
</dbReference>
<sequence length="53" mass="6121">MAEKFNKGSELDKQIYKEGEPTWGCKSGVLDVEDVDNFIKIIKEYQDKKIQLA</sequence>
<protein>
    <submittedName>
        <fullName evidence="1">Uncharacterized protein</fullName>
    </submittedName>
</protein>
<proteinExistence type="predicted"/>
<evidence type="ECO:0000313" key="1">
    <source>
        <dbReference type="EMBL" id="GAI36121.1"/>
    </source>
</evidence>
<name>X1P0Z6_9ZZZZ</name>
<dbReference type="AlphaFoldDB" id="X1P0Z6"/>
<comment type="caution">
    <text evidence="1">The sequence shown here is derived from an EMBL/GenBank/DDBJ whole genome shotgun (WGS) entry which is preliminary data.</text>
</comment>
<accession>X1P0Z6</accession>
<feature type="non-terminal residue" evidence="1">
    <location>
        <position position="53"/>
    </location>
</feature>
<organism evidence="1">
    <name type="scientific">marine sediment metagenome</name>
    <dbReference type="NCBI Taxonomy" id="412755"/>
    <lineage>
        <taxon>unclassified sequences</taxon>
        <taxon>metagenomes</taxon>
        <taxon>ecological metagenomes</taxon>
    </lineage>
</organism>
<reference evidence="1" key="1">
    <citation type="journal article" date="2014" name="Front. Microbiol.">
        <title>High frequency of phylogenetically diverse reductive dehalogenase-homologous genes in deep subseafloor sedimentary metagenomes.</title>
        <authorList>
            <person name="Kawai M."/>
            <person name="Futagami T."/>
            <person name="Toyoda A."/>
            <person name="Takaki Y."/>
            <person name="Nishi S."/>
            <person name="Hori S."/>
            <person name="Arai W."/>
            <person name="Tsubouchi T."/>
            <person name="Morono Y."/>
            <person name="Uchiyama I."/>
            <person name="Ito T."/>
            <person name="Fujiyama A."/>
            <person name="Inagaki F."/>
            <person name="Takami H."/>
        </authorList>
    </citation>
    <scope>NUCLEOTIDE SEQUENCE</scope>
    <source>
        <strain evidence="1">Expedition CK06-06</strain>
    </source>
</reference>
<gene>
    <name evidence="1" type="ORF">S06H3_49558</name>
</gene>